<comment type="similarity">
    <text evidence="2">Belongs to the cytochrome b5 family. MAPR subfamily.</text>
</comment>
<keyword evidence="1" id="KW-0446">Lipid-binding</keyword>
<proteinExistence type="inferred from homology"/>
<protein>
    <submittedName>
        <fullName evidence="6">Neuferricin</fullName>
    </submittedName>
</protein>
<dbReference type="PANTHER" id="PTHR10281">
    <property type="entry name" value="MEMBRANE-ASSOCIATED PROGESTERONE RECEPTOR COMPONENT-RELATED"/>
    <property type="match status" value="1"/>
</dbReference>
<keyword evidence="4" id="KW-0472">Membrane</keyword>
<feature type="transmembrane region" description="Helical" evidence="4">
    <location>
        <begin position="46"/>
        <end position="65"/>
    </location>
</feature>
<dbReference type="InterPro" id="IPR036400">
    <property type="entry name" value="Cyt_B5-like_heme/steroid_sf"/>
</dbReference>
<evidence type="ECO:0000256" key="3">
    <source>
        <dbReference type="SAM" id="MobiDB-lite"/>
    </source>
</evidence>
<dbReference type="GO" id="GO:0012505">
    <property type="term" value="C:endomembrane system"/>
    <property type="evidence" value="ECO:0007669"/>
    <property type="project" value="TreeGrafter"/>
</dbReference>
<dbReference type="SUPFAM" id="SSF55856">
    <property type="entry name" value="Cytochrome b5-like heme/steroid binding domain"/>
    <property type="match status" value="1"/>
</dbReference>
<evidence type="ECO:0000256" key="2">
    <source>
        <dbReference type="ARBA" id="ARBA00038357"/>
    </source>
</evidence>
<reference evidence="6 7" key="1">
    <citation type="journal article" date="2017" name="Mol. Biol. Evol.">
        <title>The 4-celled Tetrabaena socialis nuclear genome reveals the essential components for genetic control of cell number at the origin of multicellularity in the volvocine lineage.</title>
        <authorList>
            <person name="Featherston J."/>
            <person name="Arakaki Y."/>
            <person name="Hanschen E.R."/>
            <person name="Ferris P.J."/>
            <person name="Michod R.E."/>
            <person name="Olson B.J.S.C."/>
            <person name="Nozaki H."/>
            <person name="Durand P.M."/>
        </authorList>
    </citation>
    <scope>NUCLEOTIDE SEQUENCE [LARGE SCALE GENOMIC DNA]</scope>
    <source>
        <strain evidence="6 7">NIES-571</strain>
    </source>
</reference>
<dbReference type="EMBL" id="PGGS01000295">
    <property type="protein sequence ID" value="PNH05572.1"/>
    <property type="molecule type" value="Genomic_DNA"/>
</dbReference>
<dbReference type="OrthoDB" id="10257697at2759"/>
<organism evidence="6 7">
    <name type="scientific">Tetrabaena socialis</name>
    <dbReference type="NCBI Taxonomy" id="47790"/>
    <lineage>
        <taxon>Eukaryota</taxon>
        <taxon>Viridiplantae</taxon>
        <taxon>Chlorophyta</taxon>
        <taxon>core chlorophytes</taxon>
        <taxon>Chlorophyceae</taxon>
        <taxon>CS clade</taxon>
        <taxon>Chlamydomonadales</taxon>
        <taxon>Tetrabaenaceae</taxon>
        <taxon>Tetrabaena</taxon>
    </lineage>
</organism>
<dbReference type="Proteomes" id="UP000236333">
    <property type="component" value="Unassembled WGS sequence"/>
</dbReference>
<dbReference type="SMART" id="SM01117">
    <property type="entry name" value="Cyt-b5"/>
    <property type="match status" value="1"/>
</dbReference>
<evidence type="ECO:0000256" key="4">
    <source>
        <dbReference type="SAM" id="Phobius"/>
    </source>
</evidence>
<dbReference type="GO" id="GO:0016020">
    <property type="term" value="C:membrane"/>
    <property type="evidence" value="ECO:0007669"/>
    <property type="project" value="TreeGrafter"/>
</dbReference>
<keyword evidence="4" id="KW-0812">Transmembrane</keyword>
<dbReference type="GO" id="GO:0005496">
    <property type="term" value="F:steroid binding"/>
    <property type="evidence" value="ECO:0007669"/>
    <property type="project" value="UniProtKB-KW"/>
</dbReference>
<gene>
    <name evidence="6" type="ORF">TSOC_008137</name>
</gene>
<keyword evidence="1" id="KW-0754">Steroid-binding</keyword>
<dbReference type="InterPro" id="IPR001199">
    <property type="entry name" value="Cyt_B5-like_heme/steroid-bd"/>
</dbReference>
<dbReference type="AlphaFoldDB" id="A0A2J7ZZ85"/>
<dbReference type="Pfam" id="PF00173">
    <property type="entry name" value="Cyt-b5"/>
    <property type="match status" value="1"/>
</dbReference>
<sequence length="277" mass="30568">MLTQRKPVTATAPAPDPGDSSAGTEAPPPARLSTLRGAWRRLSLRWDVVLIVLTSLICLIGLRYFSMSNTATSQPRLFDEGTLALYNGRKNSPLYLALLGEVFDVTKGRRHYDGGKGYGGFVGRDASKAFVTGDFTNDLTDDVKDLSPEAYKSLVEWRAFYHKEYTYKGRLVGRLYDGKGQPTRLLRAVQEGATKAKSEEEAQRELEAKLPACNVRWTEAEGGTVWCDGGAHPRKVFLQLPGGKPTTRCACFAEIGWSDLRQIYPDCSPEAHTCKVS</sequence>
<evidence type="ECO:0000256" key="1">
    <source>
        <dbReference type="ARBA" id="ARBA00022665"/>
    </source>
</evidence>
<keyword evidence="4" id="KW-1133">Transmembrane helix</keyword>
<feature type="domain" description="Cytochrome b5 heme-binding" evidence="5">
    <location>
        <begin position="78"/>
        <end position="172"/>
    </location>
</feature>
<name>A0A2J7ZZ85_9CHLO</name>
<dbReference type="PANTHER" id="PTHR10281:SF4">
    <property type="entry name" value="NEUFERRICIN"/>
    <property type="match status" value="1"/>
</dbReference>
<comment type="caution">
    <text evidence="6">The sequence shown here is derived from an EMBL/GenBank/DDBJ whole genome shotgun (WGS) entry which is preliminary data.</text>
</comment>
<accession>A0A2J7ZZ85</accession>
<dbReference type="InterPro" id="IPR050577">
    <property type="entry name" value="MAPR/NEUFC/NENF-like"/>
</dbReference>
<evidence type="ECO:0000259" key="5">
    <source>
        <dbReference type="SMART" id="SM01117"/>
    </source>
</evidence>
<dbReference type="Gene3D" id="3.10.120.10">
    <property type="entry name" value="Cytochrome b5-like heme/steroid binding domain"/>
    <property type="match status" value="1"/>
</dbReference>
<keyword evidence="7" id="KW-1185">Reference proteome</keyword>
<evidence type="ECO:0000313" key="6">
    <source>
        <dbReference type="EMBL" id="PNH05572.1"/>
    </source>
</evidence>
<feature type="region of interest" description="Disordered" evidence="3">
    <location>
        <begin position="1"/>
        <end position="30"/>
    </location>
</feature>
<evidence type="ECO:0000313" key="7">
    <source>
        <dbReference type="Proteomes" id="UP000236333"/>
    </source>
</evidence>